<dbReference type="Proteomes" id="UP001438707">
    <property type="component" value="Unassembled WGS sequence"/>
</dbReference>
<dbReference type="Pfam" id="PF06463">
    <property type="entry name" value="Mob_synth_C"/>
    <property type="match status" value="1"/>
</dbReference>
<evidence type="ECO:0000256" key="4">
    <source>
        <dbReference type="ARBA" id="ARBA00022485"/>
    </source>
</evidence>
<dbReference type="GO" id="GO:0046872">
    <property type="term" value="F:metal ion binding"/>
    <property type="evidence" value="ECO:0007669"/>
    <property type="project" value="UniProtKB-KW"/>
</dbReference>
<dbReference type="NCBIfam" id="TIGR02666">
    <property type="entry name" value="moaA"/>
    <property type="match status" value="1"/>
</dbReference>
<dbReference type="InterPro" id="IPR010505">
    <property type="entry name" value="MoaA_twitch"/>
</dbReference>
<dbReference type="GO" id="GO:0061798">
    <property type="term" value="F:GTP 3',8'-cyclase activity"/>
    <property type="evidence" value="ECO:0007669"/>
    <property type="project" value="UniProtKB-EC"/>
</dbReference>
<comment type="cofactor">
    <cofactor evidence="1">
        <name>[4Fe-4S] cluster</name>
        <dbReference type="ChEBI" id="CHEBI:49883"/>
    </cofactor>
</comment>
<dbReference type="SMART" id="SM00729">
    <property type="entry name" value="Elp3"/>
    <property type="match status" value="1"/>
</dbReference>
<evidence type="ECO:0000256" key="2">
    <source>
        <dbReference type="ARBA" id="ARBA00005046"/>
    </source>
</evidence>
<keyword evidence="17" id="KW-1185">Reference proteome</keyword>
<dbReference type="InterPro" id="IPR013785">
    <property type="entry name" value="Aldolase_TIM"/>
</dbReference>
<dbReference type="HAMAP" id="MF_01225_B">
    <property type="entry name" value="MoaA_B"/>
    <property type="match status" value="1"/>
</dbReference>
<sequence length="507" mass="56349">MKTFESKSGHQSSGREPLALLLTRILDPITPDDGVETERNKYSAYLQGRSLARAVVEAICKSRRSSWSLAESRSFAAIPDLALRSDLEDEDEEFTASTLSKKQAAQLEGSAVSPRQQRRNEWRSLTPHQVAERLKLHQSASSCSAPDPSSKENEEPITDWRTVLAFAKQMRPSPPVSTADMLTDTFGRKHTYLRISLTERCNLRCLYCMPAEGIDLTPSEQLLTSREILHLAGLFADAGVTKIRLTGGEPTVKQDIEDVVASLASLPGITDVGLTSNGLALSRKLPRLQAAGMNLLNISLDTLRPERFEQMTRRKGHDRVLRSIQHAIDLGYDPVKVNVVVMRGVNDDEIADFVELTRNLPINVRFIEYMPFDGNVWSDTKMLPYRDMIRAVEACTPDRLQRLEDPRAEVAKNFRVPGFRGSVSFITSMTKAFCGNCNRLRIMADGNLKVCLFGANEVSLRDALRDGASDEDLRCIISAAVDRKKAAHAGMMTLSQTKNRAMIQIGG</sequence>
<dbReference type="InterPro" id="IPR000385">
    <property type="entry name" value="MoaA_NifB_PqqE_Fe-S-bd_CS"/>
</dbReference>
<evidence type="ECO:0000256" key="9">
    <source>
        <dbReference type="ARBA" id="ARBA00023014"/>
    </source>
</evidence>
<dbReference type="SFLD" id="SFLDS00029">
    <property type="entry name" value="Radical_SAM"/>
    <property type="match status" value="1"/>
</dbReference>
<feature type="region of interest" description="Disordered" evidence="14">
    <location>
        <begin position="94"/>
        <end position="121"/>
    </location>
</feature>
<keyword evidence="4" id="KW-0004">4Fe-4S</keyword>
<dbReference type="PANTHER" id="PTHR22960:SF0">
    <property type="entry name" value="MOLYBDENUM COFACTOR BIOSYNTHESIS PROTEIN 1"/>
    <property type="match status" value="1"/>
</dbReference>
<dbReference type="InterPro" id="IPR058240">
    <property type="entry name" value="rSAM_sf"/>
</dbReference>
<dbReference type="SFLD" id="SFLDG01383">
    <property type="entry name" value="cyclic_pyranopterin_phosphate"/>
    <property type="match status" value="1"/>
</dbReference>
<accession>A0AAW1RT16</accession>
<dbReference type="Pfam" id="PF04055">
    <property type="entry name" value="Radical_SAM"/>
    <property type="match status" value="1"/>
</dbReference>
<feature type="domain" description="Radical SAM core" evidence="15">
    <location>
        <begin position="185"/>
        <end position="407"/>
    </location>
</feature>
<keyword evidence="5" id="KW-0949">S-adenosyl-L-methionine</keyword>
<dbReference type="InterPro" id="IPR006638">
    <property type="entry name" value="Elp3/MiaA/NifB-like_rSAM"/>
</dbReference>
<dbReference type="SFLD" id="SFLDG01067">
    <property type="entry name" value="SPASM/twitch_domain_containing"/>
    <property type="match status" value="1"/>
</dbReference>
<keyword evidence="9" id="KW-0411">Iron-sulfur</keyword>
<dbReference type="GO" id="GO:0006777">
    <property type="term" value="P:Mo-molybdopterin cofactor biosynthetic process"/>
    <property type="evidence" value="ECO:0007669"/>
    <property type="project" value="UniProtKB-KW"/>
</dbReference>
<comment type="caution">
    <text evidence="16">The sequence shown here is derived from an EMBL/GenBank/DDBJ whole genome shotgun (WGS) entry which is preliminary data.</text>
</comment>
<evidence type="ECO:0000256" key="11">
    <source>
        <dbReference type="ARBA" id="ARBA00023150"/>
    </source>
</evidence>
<evidence type="ECO:0000256" key="13">
    <source>
        <dbReference type="ARBA" id="ARBA00048697"/>
    </source>
</evidence>
<dbReference type="PROSITE" id="PS51918">
    <property type="entry name" value="RADICAL_SAM"/>
    <property type="match status" value="1"/>
</dbReference>
<evidence type="ECO:0000256" key="8">
    <source>
        <dbReference type="ARBA" id="ARBA00023004"/>
    </source>
</evidence>
<dbReference type="InterPro" id="IPR013483">
    <property type="entry name" value="MoaA"/>
</dbReference>
<dbReference type="CDD" id="cd21117">
    <property type="entry name" value="Twitch_MoaA"/>
    <property type="match status" value="1"/>
</dbReference>
<evidence type="ECO:0000256" key="12">
    <source>
        <dbReference type="ARBA" id="ARBA00023239"/>
    </source>
</evidence>
<dbReference type="SFLD" id="SFLDG01386">
    <property type="entry name" value="main_SPASM_domain-containing"/>
    <property type="match status" value="1"/>
</dbReference>
<dbReference type="PANTHER" id="PTHR22960">
    <property type="entry name" value="MOLYBDOPTERIN COFACTOR SYNTHESIS PROTEIN A"/>
    <property type="match status" value="1"/>
</dbReference>
<keyword evidence="10" id="KW-0342">GTP-binding</keyword>
<evidence type="ECO:0000259" key="15">
    <source>
        <dbReference type="PROSITE" id="PS51918"/>
    </source>
</evidence>
<dbReference type="GO" id="GO:0051539">
    <property type="term" value="F:4 iron, 4 sulfur cluster binding"/>
    <property type="evidence" value="ECO:0007669"/>
    <property type="project" value="UniProtKB-KW"/>
</dbReference>
<keyword evidence="12" id="KW-0456">Lyase</keyword>
<dbReference type="Gene3D" id="3.20.20.70">
    <property type="entry name" value="Aldolase class I"/>
    <property type="match status" value="1"/>
</dbReference>
<evidence type="ECO:0000256" key="1">
    <source>
        <dbReference type="ARBA" id="ARBA00001966"/>
    </source>
</evidence>
<keyword evidence="8" id="KW-0408">Iron</keyword>
<evidence type="ECO:0000313" key="16">
    <source>
        <dbReference type="EMBL" id="KAK9836447.1"/>
    </source>
</evidence>
<evidence type="ECO:0000313" key="17">
    <source>
        <dbReference type="Proteomes" id="UP001438707"/>
    </source>
</evidence>
<name>A0AAW1RT16_9CHLO</name>
<evidence type="ECO:0000256" key="3">
    <source>
        <dbReference type="ARBA" id="ARBA00012167"/>
    </source>
</evidence>
<dbReference type="EC" id="4.1.99.22" evidence="3"/>
<gene>
    <name evidence="16" type="ORF">WJX74_000799</name>
</gene>
<keyword evidence="6" id="KW-0479">Metal-binding</keyword>
<dbReference type="InterPro" id="IPR007197">
    <property type="entry name" value="rSAM"/>
</dbReference>
<comment type="catalytic activity">
    <reaction evidence="13">
        <text>GTP + AH2 + S-adenosyl-L-methionine = (8S)-3',8-cyclo-7,8-dihydroguanosine 5'-triphosphate + 5'-deoxyadenosine + L-methionine + A + H(+)</text>
        <dbReference type="Rhea" id="RHEA:49576"/>
        <dbReference type="ChEBI" id="CHEBI:13193"/>
        <dbReference type="ChEBI" id="CHEBI:15378"/>
        <dbReference type="ChEBI" id="CHEBI:17319"/>
        <dbReference type="ChEBI" id="CHEBI:17499"/>
        <dbReference type="ChEBI" id="CHEBI:37565"/>
        <dbReference type="ChEBI" id="CHEBI:57844"/>
        <dbReference type="ChEBI" id="CHEBI:59789"/>
        <dbReference type="ChEBI" id="CHEBI:131766"/>
        <dbReference type="EC" id="4.1.99.22"/>
    </reaction>
</comment>
<feature type="region of interest" description="Disordered" evidence="14">
    <location>
        <begin position="136"/>
        <end position="156"/>
    </location>
</feature>
<reference evidence="16 17" key="1">
    <citation type="journal article" date="2024" name="Nat. Commun.">
        <title>Phylogenomics reveals the evolutionary origins of lichenization in chlorophyte algae.</title>
        <authorList>
            <person name="Puginier C."/>
            <person name="Libourel C."/>
            <person name="Otte J."/>
            <person name="Skaloud P."/>
            <person name="Haon M."/>
            <person name="Grisel S."/>
            <person name="Petersen M."/>
            <person name="Berrin J.G."/>
            <person name="Delaux P.M."/>
            <person name="Dal Grande F."/>
            <person name="Keller J."/>
        </authorList>
    </citation>
    <scope>NUCLEOTIDE SEQUENCE [LARGE SCALE GENOMIC DNA]</scope>
    <source>
        <strain evidence="16 17">SAG 2145</strain>
    </source>
</reference>
<feature type="compositionally biased region" description="Low complexity" evidence="14">
    <location>
        <begin position="139"/>
        <end position="148"/>
    </location>
</feature>
<dbReference type="GO" id="GO:0061799">
    <property type="term" value="F:cyclic pyranopterin monophosphate synthase activity"/>
    <property type="evidence" value="ECO:0007669"/>
    <property type="project" value="TreeGrafter"/>
</dbReference>
<dbReference type="AlphaFoldDB" id="A0AAW1RT16"/>
<protein>
    <recommendedName>
        <fullName evidence="3">GTP 3',8-cyclase</fullName>
        <ecNumber evidence="3">4.1.99.22</ecNumber>
    </recommendedName>
</protein>
<dbReference type="InterPro" id="IPR040064">
    <property type="entry name" value="MoaA-like"/>
</dbReference>
<dbReference type="PROSITE" id="PS01305">
    <property type="entry name" value="MOAA_NIFB_PQQE"/>
    <property type="match status" value="1"/>
</dbReference>
<keyword evidence="7" id="KW-0547">Nucleotide-binding</keyword>
<dbReference type="InterPro" id="IPR050105">
    <property type="entry name" value="MoCo_biosynth_MoaA/MoaC"/>
</dbReference>
<dbReference type="CDD" id="cd01335">
    <property type="entry name" value="Radical_SAM"/>
    <property type="match status" value="1"/>
</dbReference>
<keyword evidence="11" id="KW-0501">Molybdenum cofactor biosynthesis</keyword>
<evidence type="ECO:0000256" key="5">
    <source>
        <dbReference type="ARBA" id="ARBA00022691"/>
    </source>
</evidence>
<proteinExistence type="inferred from homology"/>
<dbReference type="SUPFAM" id="SSF102114">
    <property type="entry name" value="Radical SAM enzymes"/>
    <property type="match status" value="1"/>
</dbReference>
<dbReference type="GO" id="GO:0005525">
    <property type="term" value="F:GTP binding"/>
    <property type="evidence" value="ECO:0007669"/>
    <property type="project" value="UniProtKB-KW"/>
</dbReference>
<evidence type="ECO:0000256" key="14">
    <source>
        <dbReference type="SAM" id="MobiDB-lite"/>
    </source>
</evidence>
<evidence type="ECO:0000256" key="6">
    <source>
        <dbReference type="ARBA" id="ARBA00022723"/>
    </source>
</evidence>
<organism evidence="16 17">
    <name type="scientific">Apatococcus lobatus</name>
    <dbReference type="NCBI Taxonomy" id="904363"/>
    <lineage>
        <taxon>Eukaryota</taxon>
        <taxon>Viridiplantae</taxon>
        <taxon>Chlorophyta</taxon>
        <taxon>core chlorophytes</taxon>
        <taxon>Trebouxiophyceae</taxon>
        <taxon>Chlorellales</taxon>
        <taxon>Chlorellaceae</taxon>
        <taxon>Apatococcus</taxon>
    </lineage>
</organism>
<comment type="pathway">
    <text evidence="2">Cofactor biosynthesis; molybdopterin biosynthesis.</text>
</comment>
<dbReference type="EMBL" id="JALJOS010000007">
    <property type="protein sequence ID" value="KAK9836447.1"/>
    <property type="molecule type" value="Genomic_DNA"/>
</dbReference>
<evidence type="ECO:0000256" key="10">
    <source>
        <dbReference type="ARBA" id="ARBA00023134"/>
    </source>
</evidence>
<evidence type="ECO:0000256" key="7">
    <source>
        <dbReference type="ARBA" id="ARBA00022741"/>
    </source>
</evidence>